<dbReference type="Pfam" id="PF13193">
    <property type="entry name" value="AMP-binding_C"/>
    <property type="match status" value="1"/>
</dbReference>
<evidence type="ECO:0000256" key="13">
    <source>
        <dbReference type="ARBA" id="ARBA00039545"/>
    </source>
</evidence>
<evidence type="ECO:0000259" key="15">
    <source>
        <dbReference type="Pfam" id="PF00501"/>
    </source>
</evidence>
<dbReference type="Gene3D" id="3.30.300.30">
    <property type="match status" value="1"/>
</dbReference>
<evidence type="ECO:0000259" key="16">
    <source>
        <dbReference type="Pfam" id="PF13193"/>
    </source>
</evidence>
<evidence type="ECO:0000256" key="10">
    <source>
        <dbReference type="ARBA" id="ARBA00023098"/>
    </source>
</evidence>
<comment type="similarity">
    <text evidence="4">Belongs to the ATP-dependent AMP-binding enzyme family.</text>
</comment>
<keyword evidence="8" id="KW-0067">ATP-binding</keyword>
<keyword evidence="6" id="KW-0547">Nucleotide-binding</keyword>
<proteinExistence type="inferred from homology"/>
<dbReference type="InterPro" id="IPR050237">
    <property type="entry name" value="ATP-dep_AMP-bd_enzyme"/>
</dbReference>
<dbReference type="InterPro" id="IPR020845">
    <property type="entry name" value="AMP-binding_CS"/>
</dbReference>
<name>A0A9J6RN75_9GAMM</name>
<dbReference type="EC" id="6.2.1.3" evidence="12"/>
<keyword evidence="5" id="KW-0436">Ligase</keyword>
<comment type="subcellular location">
    <subcellularLocation>
        <location evidence="2">Membrane</location>
        <topology evidence="2">Peripheral membrane protein</topology>
    </subcellularLocation>
</comment>
<keyword evidence="18" id="KW-1185">Reference proteome</keyword>
<dbReference type="Gene3D" id="2.30.38.10">
    <property type="entry name" value="Luciferase, Domain 3"/>
    <property type="match status" value="1"/>
</dbReference>
<dbReference type="CDD" id="cd05936">
    <property type="entry name" value="FC-FACS_FadD_like"/>
    <property type="match status" value="1"/>
</dbReference>
<feature type="domain" description="AMP-dependent synthetase/ligase" evidence="15">
    <location>
        <begin position="31"/>
        <end position="420"/>
    </location>
</feature>
<evidence type="ECO:0000313" key="17">
    <source>
        <dbReference type="EMBL" id="MCZ0865979.1"/>
    </source>
</evidence>
<evidence type="ECO:0000256" key="11">
    <source>
        <dbReference type="ARBA" id="ARBA00023136"/>
    </source>
</evidence>
<reference evidence="17 18" key="1">
    <citation type="submission" date="2022-12" db="EMBL/GenBank/DDBJ databases">
        <title>Dasania phycosphaerae sp. nov., isolated from particulate material of the south coast of Korea.</title>
        <authorList>
            <person name="Jiang Y."/>
        </authorList>
    </citation>
    <scope>NUCLEOTIDE SEQUENCE [LARGE SCALE GENOMIC DNA]</scope>
    <source>
        <strain evidence="17 18">GY-19</strain>
    </source>
</reference>
<evidence type="ECO:0000256" key="7">
    <source>
        <dbReference type="ARBA" id="ARBA00022832"/>
    </source>
</evidence>
<protein>
    <recommendedName>
        <fullName evidence="13">Long-chain-fatty-acid--CoA ligase</fullName>
        <ecNumber evidence="12">6.2.1.3</ecNumber>
    </recommendedName>
    <alternativeName>
        <fullName evidence="14">Long-chain acyl-CoA synthetase</fullName>
    </alternativeName>
</protein>
<sequence length="561" mass="61445">MINPATLAAMQQLGLPTQIDYTRYDSLLDVFEHVIKEHGDKPAFSCLGHTLSFKQFGEQAKQFAAYLQQHTELQAGDRVAIQLPNILQYPVLLFGVLLADLVVVNTNPLYTARELKHQLNDSGAKLLIVLKNVASAAQEVVPETAVEQVLLTELADFHPAPKRLLINAVVKYIKRLVPKLDFAKSISLREAMALGKRASYKPVQVSNDHLAVLQYTGGTTGLAKGAMLSHGNILANILQCEALFGSYGMTKGQETVVVPLPLYHIYSFTVCMVMVEEGSHCILIPNPRDLSSLVKAIKRYGMTFFCGLNTLFVALCHDQGFKQLDFSRLKLTLSGGMALTEAVAKLWQQTTGCEVHQGYGLTETSPVISANPGGGNKTNTIGLPLADTELVVMSEQGEILPIGEQGELCMRGPQLMKGYWQQPEETAKVIDAQGWFHTGDIGILDPDGYHRVVDRKKDMILVSGFNVYPNEIEAVLSEHPGVLECAAIGIPDDTKGERIQMYVVLKDKSLKGEQLKGFCKSKLAGYKVPSEFIISEELPKSAVGKILRRELRDKAIAAATG</sequence>
<dbReference type="PROSITE" id="PS00455">
    <property type="entry name" value="AMP_BINDING"/>
    <property type="match status" value="1"/>
</dbReference>
<evidence type="ECO:0000256" key="2">
    <source>
        <dbReference type="ARBA" id="ARBA00004170"/>
    </source>
</evidence>
<dbReference type="GO" id="GO:0005524">
    <property type="term" value="F:ATP binding"/>
    <property type="evidence" value="ECO:0007669"/>
    <property type="project" value="UniProtKB-KW"/>
</dbReference>
<dbReference type="RefSeq" id="WP_258332132.1">
    <property type="nucleotide sequence ID" value="NZ_JAPTGG010000009.1"/>
</dbReference>
<evidence type="ECO:0000256" key="3">
    <source>
        <dbReference type="ARBA" id="ARBA00005005"/>
    </source>
</evidence>
<dbReference type="Gene3D" id="3.40.50.980">
    <property type="match status" value="2"/>
</dbReference>
<evidence type="ECO:0000256" key="12">
    <source>
        <dbReference type="ARBA" id="ARBA00026121"/>
    </source>
</evidence>
<dbReference type="Proteomes" id="UP001069090">
    <property type="component" value="Unassembled WGS sequence"/>
</dbReference>
<dbReference type="AlphaFoldDB" id="A0A9J6RN75"/>
<keyword evidence="7" id="KW-0276">Fatty acid metabolism</keyword>
<organism evidence="17 18">
    <name type="scientific">Dasania phycosphaerae</name>
    <dbReference type="NCBI Taxonomy" id="2950436"/>
    <lineage>
        <taxon>Bacteria</taxon>
        <taxon>Pseudomonadati</taxon>
        <taxon>Pseudomonadota</taxon>
        <taxon>Gammaproteobacteria</taxon>
        <taxon>Cellvibrionales</taxon>
        <taxon>Spongiibacteraceae</taxon>
        <taxon>Dasania</taxon>
    </lineage>
</organism>
<keyword evidence="10" id="KW-0443">Lipid metabolism</keyword>
<dbReference type="InterPro" id="IPR000873">
    <property type="entry name" value="AMP-dep_synth/lig_dom"/>
</dbReference>
<dbReference type="SUPFAM" id="SSF56801">
    <property type="entry name" value="Acetyl-CoA synthetase-like"/>
    <property type="match status" value="1"/>
</dbReference>
<dbReference type="FunFam" id="3.40.50.12780:FF:000003">
    <property type="entry name" value="Long-chain-fatty-acid--CoA ligase FadD"/>
    <property type="match status" value="1"/>
</dbReference>
<feature type="domain" description="AMP-binding enzyme C-terminal" evidence="16">
    <location>
        <begin position="471"/>
        <end position="545"/>
    </location>
</feature>
<keyword evidence="9" id="KW-0460">Magnesium</keyword>
<dbReference type="PANTHER" id="PTHR43767">
    <property type="entry name" value="LONG-CHAIN-FATTY-ACID--COA LIGASE"/>
    <property type="match status" value="1"/>
</dbReference>
<accession>A0A9J6RN75</accession>
<dbReference type="FunFam" id="3.30.300.30:FF:000006">
    <property type="entry name" value="Long-chain-fatty-acid--CoA ligase FadD"/>
    <property type="match status" value="1"/>
</dbReference>
<dbReference type="Pfam" id="PF00501">
    <property type="entry name" value="AMP-binding"/>
    <property type="match status" value="1"/>
</dbReference>
<dbReference type="PANTHER" id="PTHR43767:SF8">
    <property type="entry name" value="LONG-CHAIN-FATTY-ACID--COA LIGASE"/>
    <property type="match status" value="1"/>
</dbReference>
<gene>
    <name evidence="17" type="ORF">O0V09_12265</name>
</gene>
<dbReference type="GO" id="GO:0004467">
    <property type="term" value="F:long-chain fatty acid-CoA ligase activity"/>
    <property type="evidence" value="ECO:0007669"/>
    <property type="project" value="UniProtKB-EC"/>
</dbReference>
<dbReference type="GO" id="GO:0016020">
    <property type="term" value="C:membrane"/>
    <property type="evidence" value="ECO:0007669"/>
    <property type="project" value="UniProtKB-SubCell"/>
</dbReference>
<comment type="pathway">
    <text evidence="3">Lipid metabolism; fatty acid beta-oxidation.</text>
</comment>
<evidence type="ECO:0000256" key="5">
    <source>
        <dbReference type="ARBA" id="ARBA00022598"/>
    </source>
</evidence>
<evidence type="ECO:0000256" key="6">
    <source>
        <dbReference type="ARBA" id="ARBA00022741"/>
    </source>
</evidence>
<evidence type="ECO:0000313" key="18">
    <source>
        <dbReference type="Proteomes" id="UP001069090"/>
    </source>
</evidence>
<keyword evidence="11" id="KW-0472">Membrane</keyword>
<dbReference type="InterPro" id="IPR025110">
    <property type="entry name" value="AMP-bd_C"/>
</dbReference>
<evidence type="ECO:0000256" key="4">
    <source>
        <dbReference type="ARBA" id="ARBA00006432"/>
    </source>
</evidence>
<comment type="caution">
    <text evidence="17">The sequence shown here is derived from an EMBL/GenBank/DDBJ whole genome shotgun (WGS) entry which is preliminary data.</text>
</comment>
<evidence type="ECO:0000256" key="8">
    <source>
        <dbReference type="ARBA" id="ARBA00022840"/>
    </source>
</evidence>
<dbReference type="EMBL" id="JAPTGG010000009">
    <property type="protein sequence ID" value="MCZ0865979.1"/>
    <property type="molecule type" value="Genomic_DNA"/>
</dbReference>
<evidence type="ECO:0000256" key="9">
    <source>
        <dbReference type="ARBA" id="ARBA00022842"/>
    </source>
</evidence>
<evidence type="ECO:0000256" key="14">
    <source>
        <dbReference type="ARBA" id="ARBA00042773"/>
    </source>
</evidence>
<evidence type="ECO:0000256" key="1">
    <source>
        <dbReference type="ARBA" id="ARBA00001946"/>
    </source>
</evidence>
<comment type="cofactor">
    <cofactor evidence="1">
        <name>Mg(2+)</name>
        <dbReference type="ChEBI" id="CHEBI:18420"/>
    </cofactor>
</comment>
<dbReference type="InterPro" id="IPR045851">
    <property type="entry name" value="AMP-bd_C_sf"/>
</dbReference>